<evidence type="ECO:0000313" key="2">
    <source>
        <dbReference type="EMBL" id="KAJ8896075.1"/>
    </source>
</evidence>
<name>A0ABQ9IHB2_9NEOP</name>
<sequence>MKSWKEDAFDAVTACIAPGSTGGLIRCCRGAVRQSITRGCRIGNEFLIKLVPFPRCPDNRPVTANIPTVEQGSFPRRGFKLGSPHVRTPADTTADLPVDFVWTFPHYYPPLRFVAAPCPPKFTYIGAEALCSQAPPLSSSPLPIFSFMFRTTPHPVVQFGHTKRYRLFTVNAITEYSLLMGPRWCSGFTTRLPEWRTGFDSWRGRYLIFERCSAGFLGDLLFHPPLHSGETKVHTANYSRARQRNGITSRHSVGRPLANQRLVTTEEMEDPRESPPTCSGIVPHDSRMLKSESDPAGNRTRARGWLISGLQTDAGAAEPCFTSARRPRRTPPAICAPLASTVKHRRSGFRSPGLHRVDNYSLFRRRDILEVQFLQDFRKVGSNRELTIQEVRFSCFRSRDSDIKSRLRHEYLGTPEFREKILRPVVVHNTSAQITFLDWMI</sequence>
<evidence type="ECO:0000256" key="1">
    <source>
        <dbReference type="SAM" id="MobiDB-lite"/>
    </source>
</evidence>
<organism evidence="2 3">
    <name type="scientific">Dryococelus australis</name>
    <dbReference type="NCBI Taxonomy" id="614101"/>
    <lineage>
        <taxon>Eukaryota</taxon>
        <taxon>Metazoa</taxon>
        <taxon>Ecdysozoa</taxon>
        <taxon>Arthropoda</taxon>
        <taxon>Hexapoda</taxon>
        <taxon>Insecta</taxon>
        <taxon>Pterygota</taxon>
        <taxon>Neoptera</taxon>
        <taxon>Polyneoptera</taxon>
        <taxon>Phasmatodea</taxon>
        <taxon>Verophasmatodea</taxon>
        <taxon>Anareolatae</taxon>
        <taxon>Phasmatidae</taxon>
        <taxon>Eurycanthinae</taxon>
        <taxon>Dryococelus</taxon>
    </lineage>
</organism>
<comment type="caution">
    <text evidence="2">The sequence shown here is derived from an EMBL/GenBank/DDBJ whole genome shotgun (WGS) entry which is preliminary data.</text>
</comment>
<feature type="compositionally biased region" description="Basic and acidic residues" evidence="1">
    <location>
        <begin position="284"/>
        <end position="293"/>
    </location>
</feature>
<accession>A0ABQ9IHB2</accession>
<gene>
    <name evidence="2" type="ORF">PR048_001417</name>
</gene>
<keyword evidence="3" id="KW-1185">Reference proteome</keyword>
<protein>
    <submittedName>
        <fullName evidence="2">Uncharacterized protein</fullName>
    </submittedName>
</protein>
<evidence type="ECO:0000313" key="3">
    <source>
        <dbReference type="Proteomes" id="UP001159363"/>
    </source>
</evidence>
<feature type="region of interest" description="Disordered" evidence="1">
    <location>
        <begin position="265"/>
        <end position="298"/>
    </location>
</feature>
<dbReference type="Proteomes" id="UP001159363">
    <property type="component" value="Chromosome 1"/>
</dbReference>
<reference evidence="2 3" key="1">
    <citation type="submission" date="2023-02" db="EMBL/GenBank/DDBJ databases">
        <title>LHISI_Scaffold_Assembly.</title>
        <authorList>
            <person name="Stuart O.P."/>
            <person name="Cleave R."/>
            <person name="Magrath M.J.L."/>
            <person name="Mikheyev A.S."/>
        </authorList>
    </citation>
    <scope>NUCLEOTIDE SEQUENCE [LARGE SCALE GENOMIC DNA]</scope>
    <source>
        <strain evidence="2">Daus_M_001</strain>
        <tissue evidence="2">Leg muscle</tissue>
    </source>
</reference>
<dbReference type="EMBL" id="JARBHB010000001">
    <property type="protein sequence ID" value="KAJ8896075.1"/>
    <property type="molecule type" value="Genomic_DNA"/>
</dbReference>
<proteinExistence type="predicted"/>